<dbReference type="InterPro" id="IPR011706">
    <property type="entry name" value="Cu-oxidase_C"/>
</dbReference>
<evidence type="ECO:0000259" key="8">
    <source>
        <dbReference type="Pfam" id="PF00394"/>
    </source>
</evidence>
<keyword evidence="3 7" id="KW-0732">Signal</keyword>
<feature type="chain" id="PRO_5046617218" description="Laccase" evidence="7">
    <location>
        <begin position="21"/>
        <end position="580"/>
    </location>
</feature>
<evidence type="ECO:0000259" key="10">
    <source>
        <dbReference type="Pfam" id="PF07732"/>
    </source>
</evidence>
<reference evidence="11 12" key="1">
    <citation type="submission" date="2024-02" db="EMBL/GenBank/DDBJ databases">
        <title>First draft genome assembly of two strains of Seiridium cardinale.</title>
        <authorList>
            <person name="Emiliani G."/>
            <person name="Scali E."/>
        </authorList>
    </citation>
    <scope>NUCLEOTIDE SEQUENCE [LARGE SCALE GENOMIC DNA]</scope>
    <source>
        <strain evidence="11 12">BM-138-000479</strain>
    </source>
</reference>
<evidence type="ECO:0000256" key="3">
    <source>
        <dbReference type="ARBA" id="ARBA00022729"/>
    </source>
</evidence>
<comment type="similarity">
    <text evidence="1">Belongs to the multicopper oxidase family.</text>
</comment>
<feature type="domain" description="Plastocyanin-like" evidence="8">
    <location>
        <begin position="154"/>
        <end position="275"/>
    </location>
</feature>
<feature type="domain" description="Plastocyanin-like" evidence="9">
    <location>
        <begin position="363"/>
        <end position="492"/>
    </location>
</feature>
<dbReference type="InterPro" id="IPR011707">
    <property type="entry name" value="Cu-oxidase-like_N"/>
</dbReference>
<feature type="signal peptide" evidence="7">
    <location>
        <begin position="1"/>
        <end position="20"/>
    </location>
</feature>
<dbReference type="SUPFAM" id="SSF49503">
    <property type="entry name" value="Cupredoxins"/>
    <property type="match status" value="3"/>
</dbReference>
<dbReference type="PANTHER" id="PTHR11709">
    <property type="entry name" value="MULTI-COPPER OXIDASE"/>
    <property type="match status" value="1"/>
</dbReference>
<evidence type="ECO:0000256" key="4">
    <source>
        <dbReference type="ARBA" id="ARBA00023002"/>
    </source>
</evidence>
<dbReference type="InterPro" id="IPR045087">
    <property type="entry name" value="Cu-oxidase_fam"/>
</dbReference>
<dbReference type="CDD" id="cd13877">
    <property type="entry name" value="CuRO_2_Fet3p_like"/>
    <property type="match status" value="1"/>
</dbReference>
<dbReference type="Pfam" id="PF07731">
    <property type="entry name" value="Cu-oxidase_2"/>
    <property type="match status" value="1"/>
</dbReference>
<dbReference type="Pfam" id="PF00394">
    <property type="entry name" value="Cu-oxidase"/>
    <property type="match status" value="1"/>
</dbReference>
<dbReference type="InterPro" id="IPR033138">
    <property type="entry name" value="Cu_oxidase_CS"/>
</dbReference>
<protein>
    <recommendedName>
        <fullName evidence="13">Laccase</fullName>
    </recommendedName>
</protein>
<evidence type="ECO:0000256" key="1">
    <source>
        <dbReference type="ARBA" id="ARBA00010609"/>
    </source>
</evidence>
<evidence type="ECO:0000256" key="6">
    <source>
        <dbReference type="SAM" id="MobiDB-lite"/>
    </source>
</evidence>
<dbReference type="InterPro" id="IPR001117">
    <property type="entry name" value="Cu-oxidase_2nd"/>
</dbReference>
<dbReference type="InterPro" id="IPR008972">
    <property type="entry name" value="Cupredoxin"/>
</dbReference>
<dbReference type="Pfam" id="PF07732">
    <property type="entry name" value="Cu-oxidase_3"/>
    <property type="match status" value="1"/>
</dbReference>
<evidence type="ECO:0000256" key="7">
    <source>
        <dbReference type="SAM" id="SignalP"/>
    </source>
</evidence>
<dbReference type="EMBL" id="JARVKM010000002">
    <property type="protein sequence ID" value="KAK9782843.1"/>
    <property type="molecule type" value="Genomic_DNA"/>
</dbReference>
<evidence type="ECO:0000256" key="2">
    <source>
        <dbReference type="ARBA" id="ARBA00022723"/>
    </source>
</evidence>
<evidence type="ECO:0000259" key="9">
    <source>
        <dbReference type="Pfam" id="PF07731"/>
    </source>
</evidence>
<proteinExistence type="inferred from homology"/>
<evidence type="ECO:0000313" key="11">
    <source>
        <dbReference type="EMBL" id="KAK9782843.1"/>
    </source>
</evidence>
<evidence type="ECO:0000313" key="12">
    <source>
        <dbReference type="Proteomes" id="UP001465668"/>
    </source>
</evidence>
<evidence type="ECO:0000256" key="5">
    <source>
        <dbReference type="ARBA" id="ARBA00023008"/>
    </source>
</evidence>
<feature type="region of interest" description="Disordered" evidence="6">
    <location>
        <begin position="540"/>
        <end position="580"/>
    </location>
</feature>
<dbReference type="PANTHER" id="PTHR11709:SF361">
    <property type="entry name" value="IRON TRANSPORT MULTICOPPER OXIDASE FET3"/>
    <property type="match status" value="1"/>
</dbReference>
<keyword evidence="2" id="KW-0479">Metal-binding</keyword>
<dbReference type="InterPro" id="IPR002355">
    <property type="entry name" value="Cu_oxidase_Cu_BS"/>
</dbReference>
<keyword evidence="5" id="KW-0186">Copper</keyword>
<feature type="domain" description="Plastocyanin-like" evidence="10">
    <location>
        <begin position="29"/>
        <end position="144"/>
    </location>
</feature>
<dbReference type="InterPro" id="IPR044130">
    <property type="entry name" value="CuRO_2_Fet3-like"/>
</dbReference>
<dbReference type="Gene3D" id="2.60.40.420">
    <property type="entry name" value="Cupredoxins - blue copper proteins"/>
    <property type="match status" value="3"/>
</dbReference>
<dbReference type="Proteomes" id="UP001465668">
    <property type="component" value="Unassembled WGS sequence"/>
</dbReference>
<evidence type="ECO:0008006" key="13">
    <source>
        <dbReference type="Google" id="ProtNLM"/>
    </source>
</evidence>
<sequence>MYTSQFASLAVLAQAIGAWADTITYNWDVTWVNAAPDGFARPVIGINGEWPCPPINAYVGDTVVVNLKNSLGNQTTGLHFHGLNQFHTNYMDGASMVNSCPLVPDSTITYKFVADAPGTYWYHSHNMAQYPDGLRGPMIVHDPEDPYADDYDNEVILTVSDWYHDQTLTMVQAMLQPNNTQWRPPIPDGMIVNEGENININLGIGKTTRVRIISFAALAGFMVHFNSHPMNIIMTDGSYVQNQGAYQLRIAPAQRYDVLISGVGRDKGQNFPFLVGMDLNRDYTVTASWNFNQTGYLITDSSLSTDAVDVVDVWQPFDDSHLTPLDLRPAFGPVSQIWKLDFTLCQDVYGIPRLCFNKQTYVGQKTPTLYTAATVGDANTDPNVYGGVLPFIVGYGDVVDIVVNNVDAAIHPFHLHGHQFQVIDKPASGTGSWSGTTRGNIMPMRRDTIAINGASYAVLRFVANNPGVFLFHCHIEWHVEMGLTATLIEAPERLHNYPIPQAMLDSCESQDIPVSGNAAGNSDPNDYSGYNTEPAATYYGATWPPPDSPITTRAWRKPAGQKSPSKRFSEIPYDTSRESW</sequence>
<comment type="caution">
    <text evidence="11">The sequence shown here is derived from an EMBL/GenBank/DDBJ whole genome shotgun (WGS) entry which is preliminary data.</text>
</comment>
<keyword evidence="12" id="KW-1185">Reference proteome</keyword>
<keyword evidence="4" id="KW-0560">Oxidoreductase</keyword>
<dbReference type="PROSITE" id="PS00080">
    <property type="entry name" value="MULTICOPPER_OXIDASE2"/>
    <property type="match status" value="1"/>
</dbReference>
<name>A0ABR2Y7Z0_9PEZI</name>
<accession>A0ABR2Y7Z0</accession>
<dbReference type="PROSITE" id="PS00079">
    <property type="entry name" value="MULTICOPPER_OXIDASE1"/>
    <property type="match status" value="2"/>
</dbReference>
<gene>
    <name evidence="11" type="ORF">SCAR479_01186</name>
</gene>
<organism evidence="11 12">
    <name type="scientific">Seiridium cardinale</name>
    <dbReference type="NCBI Taxonomy" id="138064"/>
    <lineage>
        <taxon>Eukaryota</taxon>
        <taxon>Fungi</taxon>
        <taxon>Dikarya</taxon>
        <taxon>Ascomycota</taxon>
        <taxon>Pezizomycotina</taxon>
        <taxon>Sordariomycetes</taxon>
        <taxon>Xylariomycetidae</taxon>
        <taxon>Amphisphaeriales</taxon>
        <taxon>Sporocadaceae</taxon>
        <taxon>Seiridium</taxon>
    </lineage>
</organism>